<sequence length="96" mass="10030">VEGAALHPLVAVGVALVHVHRGAAQLQQAGEVLLGKKLAGFELRKGGPKSQNSAVCLQRQAKPLLKIPIDLAAAPARRLGQRLYRTGPIGGVEQAE</sequence>
<evidence type="ECO:0000313" key="1">
    <source>
        <dbReference type="EMBL" id="GFD36357.1"/>
    </source>
</evidence>
<dbReference type="EMBL" id="BKCJ011470671">
    <property type="protein sequence ID" value="GFD36357.1"/>
    <property type="molecule type" value="Genomic_DNA"/>
</dbReference>
<dbReference type="AlphaFoldDB" id="A0A699VMB9"/>
<proteinExistence type="predicted"/>
<protein>
    <submittedName>
        <fullName evidence="1">Uncharacterized protein</fullName>
    </submittedName>
</protein>
<comment type="caution">
    <text evidence="1">The sequence shown here is derived from an EMBL/GenBank/DDBJ whole genome shotgun (WGS) entry which is preliminary data.</text>
</comment>
<accession>A0A699VMB9</accession>
<feature type="non-terminal residue" evidence="1">
    <location>
        <position position="1"/>
    </location>
</feature>
<organism evidence="1">
    <name type="scientific">Tanacetum cinerariifolium</name>
    <name type="common">Dalmatian daisy</name>
    <name type="synonym">Chrysanthemum cinerariifolium</name>
    <dbReference type="NCBI Taxonomy" id="118510"/>
    <lineage>
        <taxon>Eukaryota</taxon>
        <taxon>Viridiplantae</taxon>
        <taxon>Streptophyta</taxon>
        <taxon>Embryophyta</taxon>
        <taxon>Tracheophyta</taxon>
        <taxon>Spermatophyta</taxon>
        <taxon>Magnoliopsida</taxon>
        <taxon>eudicotyledons</taxon>
        <taxon>Gunneridae</taxon>
        <taxon>Pentapetalae</taxon>
        <taxon>asterids</taxon>
        <taxon>campanulids</taxon>
        <taxon>Asterales</taxon>
        <taxon>Asteraceae</taxon>
        <taxon>Asteroideae</taxon>
        <taxon>Anthemideae</taxon>
        <taxon>Anthemidinae</taxon>
        <taxon>Tanacetum</taxon>
    </lineage>
</organism>
<reference evidence="1" key="1">
    <citation type="journal article" date="2019" name="Sci. Rep.">
        <title>Draft genome of Tanacetum cinerariifolium, the natural source of mosquito coil.</title>
        <authorList>
            <person name="Yamashiro T."/>
            <person name="Shiraishi A."/>
            <person name="Satake H."/>
            <person name="Nakayama K."/>
        </authorList>
    </citation>
    <scope>NUCLEOTIDE SEQUENCE</scope>
</reference>
<name>A0A699VMB9_TANCI</name>
<gene>
    <name evidence="1" type="ORF">Tci_908326</name>
</gene>